<name>A0A318UIR0_9SPHI</name>
<keyword evidence="14" id="KW-1185">Reference proteome</keyword>
<dbReference type="InterPro" id="IPR023997">
    <property type="entry name" value="TonB-dep_OMP_SusC/RagA_CS"/>
</dbReference>
<dbReference type="PROSITE" id="PS52016">
    <property type="entry name" value="TONB_DEPENDENT_REC_3"/>
    <property type="match status" value="1"/>
</dbReference>
<dbReference type="InterPro" id="IPR039426">
    <property type="entry name" value="TonB-dep_rcpt-like"/>
</dbReference>
<feature type="chain" id="PRO_5016278281" evidence="10">
    <location>
        <begin position="21"/>
        <end position="1041"/>
    </location>
</feature>
<feature type="domain" description="TonB-dependent receptor-like beta-barrel" evidence="11">
    <location>
        <begin position="422"/>
        <end position="852"/>
    </location>
</feature>
<dbReference type="Gene3D" id="2.170.130.10">
    <property type="entry name" value="TonB-dependent receptor, plug domain"/>
    <property type="match status" value="1"/>
</dbReference>
<evidence type="ECO:0000256" key="4">
    <source>
        <dbReference type="ARBA" id="ARBA00022692"/>
    </source>
</evidence>
<organism evidence="13 14">
    <name type="scientific">Pedobacter nutrimenti</name>
    <dbReference type="NCBI Taxonomy" id="1241337"/>
    <lineage>
        <taxon>Bacteria</taxon>
        <taxon>Pseudomonadati</taxon>
        <taxon>Bacteroidota</taxon>
        <taxon>Sphingobacteriia</taxon>
        <taxon>Sphingobacteriales</taxon>
        <taxon>Sphingobacteriaceae</taxon>
        <taxon>Pedobacter</taxon>
    </lineage>
</organism>
<dbReference type="InterPro" id="IPR008969">
    <property type="entry name" value="CarboxyPept-like_regulatory"/>
</dbReference>
<evidence type="ECO:0000256" key="1">
    <source>
        <dbReference type="ARBA" id="ARBA00004571"/>
    </source>
</evidence>
<keyword evidence="7 8" id="KW-0998">Cell outer membrane</keyword>
<keyword evidence="6 8" id="KW-0472">Membrane</keyword>
<dbReference type="SUPFAM" id="SSF49464">
    <property type="entry name" value="Carboxypeptidase regulatory domain-like"/>
    <property type="match status" value="1"/>
</dbReference>
<evidence type="ECO:0000259" key="11">
    <source>
        <dbReference type="Pfam" id="PF00593"/>
    </source>
</evidence>
<evidence type="ECO:0000256" key="9">
    <source>
        <dbReference type="RuleBase" id="RU003357"/>
    </source>
</evidence>
<dbReference type="InterPro" id="IPR000531">
    <property type="entry name" value="Beta-barrel_TonB"/>
</dbReference>
<comment type="similarity">
    <text evidence="8 9">Belongs to the TonB-dependent receptor family.</text>
</comment>
<keyword evidence="10" id="KW-0732">Signal</keyword>
<dbReference type="OrthoDB" id="9768177at2"/>
<dbReference type="GO" id="GO:0009279">
    <property type="term" value="C:cell outer membrane"/>
    <property type="evidence" value="ECO:0007669"/>
    <property type="project" value="UniProtKB-SubCell"/>
</dbReference>
<evidence type="ECO:0000256" key="3">
    <source>
        <dbReference type="ARBA" id="ARBA00022452"/>
    </source>
</evidence>
<evidence type="ECO:0000256" key="2">
    <source>
        <dbReference type="ARBA" id="ARBA00022448"/>
    </source>
</evidence>
<dbReference type="InterPro" id="IPR036942">
    <property type="entry name" value="Beta-barrel_TonB_sf"/>
</dbReference>
<dbReference type="Gene3D" id="2.60.40.1120">
    <property type="entry name" value="Carboxypeptidase-like, regulatory domain"/>
    <property type="match status" value="1"/>
</dbReference>
<keyword evidence="2 8" id="KW-0813">Transport</keyword>
<evidence type="ECO:0000256" key="8">
    <source>
        <dbReference type="PROSITE-ProRule" id="PRU01360"/>
    </source>
</evidence>
<dbReference type="InterPro" id="IPR037066">
    <property type="entry name" value="Plug_dom_sf"/>
</dbReference>
<evidence type="ECO:0000256" key="10">
    <source>
        <dbReference type="SAM" id="SignalP"/>
    </source>
</evidence>
<dbReference type="InterPro" id="IPR012910">
    <property type="entry name" value="Plug_dom"/>
</dbReference>
<dbReference type="RefSeq" id="WP_110828466.1">
    <property type="nucleotide sequence ID" value="NZ_QKLU01000002.1"/>
</dbReference>
<dbReference type="Pfam" id="PF00593">
    <property type="entry name" value="TonB_dep_Rec_b-barrel"/>
    <property type="match status" value="1"/>
</dbReference>
<sequence>MKKLILSLFMFLAVAVAAYAQDRTITGTVTGKDDGLPIPGVSVKVKGTNNGAATGADGKYVIKVPSGSTILEFSSVGYVSQFATVGSGNVVNVSLGQDAKMLGEVVVTAMGIKRETKSLGYSVTKVSGDELTKARETNVVNALAGKVAGVRINSQSGTLGGSSKIVIRGGSSFNDSGQPLFVVDGLPINNGAPMVSTTSGSVPQGSAGTDFGNRASDINSDDIESMVVLKGAAATALYGARAKNGAIVITTKKGIKGQSSVTFNSSTRFDNILKVPEIQNEYAQGTLGLYDRTTLSAWGPKLSDVQGRLFPDFLGNQVPLTAHPNNAKDFFKTGQTYINSISFDGADEKSDFRLGYTSTVQSGIIEKQKLNKNAISFNAGRKISDKFEVRASINYTRTKGEGMPTQSSNDPNVLIGTNYLPTNFDIAQIRNNYIDPVTQQQITITPSRNGNNPYWIINNNTSTNVVDRVFGNGILTYKPVSWLTISDNIGTDFYNENRFLPTRNGTVGALTGSFINANLYNRVMNNDFIVTFDKKLNSDLGLKVIAGNNIYETYSRSDQALAQNLTVDQLYNFSNAASVVNQNGSSKKRIVGIYGDVGLSYKDYLFLNVTGRNDYSSTLSKDNNSYFYPSVSSGFVFSQIMPENNWLSYGKLRASWANVGSDGDPYRLAFAYTGQSTAFAQYGFGSSFPFNGVLGYSIPSIIPNPELKPQNQNSIELGTELKFLKNRISLDFTYYNTNTKDQIVNLPLPQSTGFAFKTVNAGSIRNSGIEVTLGLVPVKLTDFTWNLDVNFAKNKQVVTLPSDIASYALASGWSGLQIKVESGKAFGIYGSAWQRDPNGNIVIDAATGLRKTVNDQRLGNTAPDWTMGINNTFSYKNFSLSFLVDIREGGIMFSNTVATLRNSGLSPETVANRGNIFVDKGVIQVGNTYVPNTVPVQSMQDYWGQYTSTNTESSIFNASYVKLREVNFSYKVPSAFLQRNAKFLKGLEIGVEGRNLWIIKSYVPGIDPEANLFGAASNGEGVEFNNFPSTRTIGFNLRVKL</sequence>
<reference evidence="13 14" key="1">
    <citation type="submission" date="2018-06" db="EMBL/GenBank/DDBJ databases">
        <title>Genomic Encyclopedia of Archaeal and Bacterial Type Strains, Phase II (KMG-II): from individual species to whole genera.</title>
        <authorList>
            <person name="Goeker M."/>
        </authorList>
    </citation>
    <scope>NUCLEOTIDE SEQUENCE [LARGE SCALE GENOMIC DNA]</scope>
    <source>
        <strain evidence="13 14">DSM 27372</strain>
    </source>
</reference>
<proteinExistence type="inferred from homology"/>
<keyword evidence="5 9" id="KW-0798">TonB box</keyword>
<comment type="subcellular location">
    <subcellularLocation>
        <location evidence="1 8">Cell outer membrane</location>
        <topology evidence="1 8">Multi-pass membrane protein</topology>
    </subcellularLocation>
</comment>
<dbReference type="Pfam" id="PF13715">
    <property type="entry name" value="CarbopepD_reg_2"/>
    <property type="match status" value="1"/>
</dbReference>
<feature type="domain" description="TonB-dependent receptor plug" evidence="12">
    <location>
        <begin position="117"/>
        <end position="246"/>
    </location>
</feature>
<evidence type="ECO:0000256" key="5">
    <source>
        <dbReference type="ARBA" id="ARBA00023077"/>
    </source>
</evidence>
<accession>A0A318UIR0</accession>
<dbReference type="AlphaFoldDB" id="A0A318UIR0"/>
<dbReference type="SUPFAM" id="SSF56935">
    <property type="entry name" value="Porins"/>
    <property type="match status" value="1"/>
</dbReference>
<evidence type="ECO:0000259" key="12">
    <source>
        <dbReference type="Pfam" id="PF07715"/>
    </source>
</evidence>
<dbReference type="InterPro" id="IPR023996">
    <property type="entry name" value="TonB-dep_OMP_SusC/RagA"/>
</dbReference>
<comment type="caution">
    <text evidence="13">The sequence shown here is derived from an EMBL/GenBank/DDBJ whole genome shotgun (WGS) entry which is preliminary data.</text>
</comment>
<dbReference type="NCBIfam" id="TIGR04056">
    <property type="entry name" value="OMP_RagA_SusC"/>
    <property type="match status" value="1"/>
</dbReference>
<dbReference type="Proteomes" id="UP000248198">
    <property type="component" value="Unassembled WGS sequence"/>
</dbReference>
<evidence type="ECO:0000256" key="7">
    <source>
        <dbReference type="ARBA" id="ARBA00023237"/>
    </source>
</evidence>
<gene>
    <name evidence="13" type="ORF">B0O44_102415</name>
</gene>
<dbReference type="Gene3D" id="2.40.170.20">
    <property type="entry name" value="TonB-dependent receptor, beta-barrel domain"/>
    <property type="match status" value="1"/>
</dbReference>
<keyword evidence="3 8" id="KW-1134">Transmembrane beta strand</keyword>
<dbReference type="EMBL" id="QKLU01000002">
    <property type="protein sequence ID" value="PYF75861.1"/>
    <property type="molecule type" value="Genomic_DNA"/>
</dbReference>
<evidence type="ECO:0000313" key="14">
    <source>
        <dbReference type="Proteomes" id="UP000248198"/>
    </source>
</evidence>
<dbReference type="NCBIfam" id="TIGR04057">
    <property type="entry name" value="SusC_RagA_signa"/>
    <property type="match status" value="1"/>
</dbReference>
<keyword evidence="4 8" id="KW-0812">Transmembrane</keyword>
<dbReference type="Pfam" id="PF07715">
    <property type="entry name" value="Plug"/>
    <property type="match status" value="1"/>
</dbReference>
<protein>
    <submittedName>
        <fullName evidence="13">TonB-linked SusC/RagA family outer membrane protein</fullName>
    </submittedName>
</protein>
<evidence type="ECO:0000256" key="6">
    <source>
        <dbReference type="ARBA" id="ARBA00023136"/>
    </source>
</evidence>
<evidence type="ECO:0000313" key="13">
    <source>
        <dbReference type="EMBL" id="PYF75861.1"/>
    </source>
</evidence>
<feature type="signal peptide" evidence="10">
    <location>
        <begin position="1"/>
        <end position="20"/>
    </location>
</feature>